<reference evidence="1" key="1">
    <citation type="submission" date="2018-02" db="EMBL/GenBank/DDBJ databases">
        <title>Rhizophora mucronata_Transcriptome.</title>
        <authorList>
            <person name="Meera S.P."/>
            <person name="Sreeshan A."/>
            <person name="Augustine A."/>
        </authorList>
    </citation>
    <scope>NUCLEOTIDE SEQUENCE</scope>
    <source>
        <tissue evidence="1">Leaf</tissue>
    </source>
</reference>
<dbReference type="EMBL" id="GGEC01090372">
    <property type="protein sequence ID" value="MBX70856.1"/>
    <property type="molecule type" value="Transcribed_RNA"/>
</dbReference>
<evidence type="ECO:0000313" key="1">
    <source>
        <dbReference type="EMBL" id="MBX70856.1"/>
    </source>
</evidence>
<sequence>MLELIKEKLSEYCSIYMYICSFFLQQTTILLLDEGRETVITINNVSCLASFPYLSTN</sequence>
<proteinExistence type="predicted"/>
<organism evidence="1">
    <name type="scientific">Rhizophora mucronata</name>
    <name type="common">Asiatic mangrove</name>
    <dbReference type="NCBI Taxonomy" id="61149"/>
    <lineage>
        <taxon>Eukaryota</taxon>
        <taxon>Viridiplantae</taxon>
        <taxon>Streptophyta</taxon>
        <taxon>Embryophyta</taxon>
        <taxon>Tracheophyta</taxon>
        <taxon>Spermatophyta</taxon>
        <taxon>Magnoliopsida</taxon>
        <taxon>eudicotyledons</taxon>
        <taxon>Gunneridae</taxon>
        <taxon>Pentapetalae</taxon>
        <taxon>rosids</taxon>
        <taxon>fabids</taxon>
        <taxon>Malpighiales</taxon>
        <taxon>Rhizophoraceae</taxon>
        <taxon>Rhizophora</taxon>
    </lineage>
</organism>
<dbReference type="AlphaFoldDB" id="A0A2P2QV25"/>
<accession>A0A2P2QV25</accession>
<name>A0A2P2QV25_RHIMU</name>
<protein>
    <submittedName>
        <fullName evidence="1">Uncharacterized protein</fullName>
    </submittedName>
</protein>